<protein>
    <submittedName>
        <fullName evidence="1">DUF393 domain-containing protein</fullName>
    </submittedName>
</protein>
<dbReference type="AlphaFoldDB" id="A0A371RIN6"/>
<dbReference type="RefSeq" id="WP_116391959.1">
    <property type="nucleotide sequence ID" value="NZ_QUQO01000001.1"/>
</dbReference>
<dbReference type="InParanoid" id="A0A371RIN6"/>
<dbReference type="InterPro" id="IPR007263">
    <property type="entry name" value="DCC1-like"/>
</dbReference>
<sequence length="126" mass="14267">MIRVVYDGECPFCVAYTKYTRLKERHGKVDLINARENPDLMADYAAKGYEIDESFIVEVEGETLTHGAAMAYIHSQLAPKWTGLPFIANAKFLNTIYPALRGTRNLTLRVLGRKQIHNTGKHNRTA</sequence>
<evidence type="ECO:0000313" key="2">
    <source>
        <dbReference type="Proteomes" id="UP000264589"/>
    </source>
</evidence>
<dbReference type="Proteomes" id="UP000264589">
    <property type="component" value="Unassembled WGS sequence"/>
</dbReference>
<comment type="caution">
    <text evidence="1">The sequence shown here is derived from an EMBL/GenBank/DDBJ whole genome shotgun (WGS) entry which is preliminary data.</text>
</comment>
<proteinExistence type="predicted"/>
<accession>A0A371RIN6</accession>
<dbReference type="Pfam" id="PF04134">
    <property type="entry name" value="DCC1-like"/>
    <property type="match status" value="1"/>
</dbReference>
<evidence type="ECO:0000313" key="1">
    <source>
        <dbReference type="EMBL" id="RFB05327.1"/>
    </source>
</evidence>
<dbReference type="GO" id="GO:0015035">
    <property type="term" value="F:protein-disulfide reductase activity"/>
    <property type="evidence" value="ECO:0007669"/>
    <property type="project" value="InterPro"/>
</dbReference>
<reference evidence="1 2" key="1">
    <citation type="submission" date="2018-08" db="EMBL/GenBank/DDBJ databases">
        <title>Parvularcula sp. SM1705, isolated from surface water of the South Sea China.</title>
        <authorList>
            <person name="Sun L."/>
        </authorList>
    </citation>
    <scope>NUCLEOTIDE SEQUENCE [LARGE SCALE GENOMIC DNA]</scope>
    <source>
        <strain evidence="1 2">SM1705</strain>
    </source>
</reference>
<dbReference type="EMBL" id="QUQO01000001">
    <property type="protein sequence ID" value="RFB05327.1"/>
    <property type="molecule type" value="Genomic_DNA"/>
</dbReference>
<gene>
    <name evidence="1" type="ORF">DX908_08700</name>
</gene>
<dbReference type="OrthoDB" id="9785438at2"/>
<keyword evidence="2" id="KW-1185">Reference proteome</keyword>
<organism evidence="1 2">
    <name type="scientific">Parvularcula marina</name>
    <dbReference type="NCBI Taxonomy" id="2292771"/>
    <lineage>
        <taxon>Bacteria</taxon>
        <taxon>Pseudomonadati</taxon>
        <taxon>Pseudomonadota</taxon>
        <taxon>Alphaproteobacteria</taxon>
        <taxon>Parvularculales</taxon>
        <taxon>Parvularculaceae</taxon>
        <taxon>Parvularcula</taxon>
    </lineage>
</organism>
<name>A0A371RIN6_9PROT</name>